<organism evidence="1">
    <name type="scientific">uncultured Segetibacter sp</name>
    <dbReference type="NCBI Taxonomy" id="481133"/>
    <lineage>
        <taxon>Bacteria</taxon>
        <taxon>Pseudomonadati</taxon>
        <taxon>Bacteroidota</taxon>
        <taxon>Chitinophagia</taxon>
        <taxon>Chitinophagales</taxon>
        <taxon>Chitinophagaceae</taxon>
        <taxon>Segetibacter</taxon>
        <taxon>environmental samples</taxon>
    </lineage>
</organism>
<protein>
    <submittedName>
        <fullName evidence="1">Uncharacterized protein</fullName>
    </submittedName>
</protein>
<evidence type="ECO:0000313" key="1">
    <source>
        <dbReference type="EMBL" id="CAA9471864.1"/>
    </source>
</evidence>
<reference evidence="1" key="1">
    <citation type="submission" date="2020-02" db="EMBL/GenBank/DDBJ databases">
        <authorList>
            <person name="Meier V. D."/>
        </authorList>
    </citation>
    <scope>NUCLEOTIDE SEQUENCE</scope>
    <source>
        <strain evidence="1">AVDCRST_MAG96</strain>
    </source>
</reference>
<name>A0A6J4RID3_9BACT</name>
<gene>
    <name evidence="1" type="ORF">AVDCRST_MAG96-464</name>
</gene>
<proteinExistence type="predicted"/>
<dbReference type="AlphaFoldDB" id="A0A6J4RID3"/>
<accession>A0A6J4RID3</accession>
<dbReference type="EMBL" id="CADCVN010000176">
    <property type="protein sequence ID" value="CAA9471864.1"/>
    <property type="molecule type" value="Genomic_DNA"/>
</dbReference>
<sequence>MYFQYRTFEPQKPLRQKVSRRLCASLCSYRLSGFIAE</sequence>